<proteinExistence type="predicted"/>
<dbReference type="InterPro" id="IPR008948">
    <property type="entry name" value="L-Aspartase-like"/>
</dbReference>
<protein>
    <submittedName>
        <fullName evidence="1">Uncharacterized protein</fullName>
    </submittedName>
</protein>
<dbReference type="Gene3D" id="1.20.200.10">
    <property type="entry name" value="Fumarase/aspartase (Central domain)"/>
    <property type="match status" value="2"/>
</dbReference>
<evidence type="ECO:0000313" key="2">
    <source>
        <dbReference type="Proteomes" id="UP001305414"/>
    </source>
</evidence>
<evidence type="ECO:0000313" key="1">
    <source>
        <dbReference type="EMBL" id="KAK5637623.1"/>
    </source>
</evidence>
<reference evidence="1 2" key="1">
    <citation type="submission" date="2023-10" db="EMBL/GenBank/DDBJ databases">
        <title>Draft genome sequence of Xylaria bambusicola isolate GMP-LS, the root and basal stem rot pathogen of sugarcane in Indonesia.</title>
        <authorList>
            <person name="Selvaraj P."/>
            <person name="Muralishankar V."/>
            <person name="Muruganantham S."/>
            <person name="Sp S."/>
            <person name="Haryani S."/>
            <person name="Lau K.J.X."/>
            <person name="Naqvi N.I."/>
        </authorList>
    </citation>
    <scope>NUCLEOTIDE SEQUENCE [LARGE SCALE GENOMIC DNA]</scope>
    <source>
        <strain evidence="1">GMP-LS</strain>
    </source>
</reference>
<dbReference type="InterPro" id="IPR001106">
    <property type="entry name" value="Aromatic_Lyase"/>
</dbReference>
<dbReference type="PANTHER" id="PTHR10362">
    <property type="entry name" value="HISTIDINE AMMONIA-LYASE"/>
    <property type="match status" value="1"/>
</dbReference>
<dbReference type="Proteomes" id="UP001305414">
    <property type="component" value="Unassembled WGS sequence"/>
</dbReference>
<name>A0AAN7V0N6_9PEZI</name>
<dbReference type="SUPFAM" id="SSF48557">
    <property type="entry name" value="L-aspartase-like"/>
    <property type="match status" value="1"/>
</dbReference>
<dbReference type="EMBL" id="JAWHQM010000176">
    <property type="protein sequence ID" value="KAK5637623.1"/>
    <property type="molecule type" value="Genomic_DNA"/>
</dbReference>
<comment type="caution">
    <text evidence="1">The sequence shown here is derived from an EMBL/GenBank/DDBJ whole genome shotgun (WGS) entry which is preliminary data.</text>
</comment>
<keyword evidence="2" id="KW-1185">Reference proteome</keyword>
<organism evidence="1 2">
    <name type="scientific">Xylaria bambusicola</name>
    <dbReference type="NCBI Taxonomy" id="326684"/>
    <lineage>
        <taxon>Eukaryota</taxon>
        <taxon>Fungi</taxon>
        <taxon>Dikarya</taxon>
        <taxon>Ascomycota</taxon>
        <taxon>Pezizomycotina</taxon>
        <taxon>Sordariomycetes</taxon>
        <taxon>Xylariomycetidae</taxon>
        <taxon>Xylariales</taxon>
        <taxon>Xylariaceae</taxon>
        <taxon>Xylaria</taxon>
    </lineage>
</organism>
<gene>
    <name evidence="1" type="ORF">RRF57_013338</name>
</gene>
<dbReference type="Pfam" id="PF00221">
    <property type="entry name" value="Lyase_aromatic"/>
    <property type="match status" value="1"/>
</dbReference>
<accession>A0AAN7V0N6</accession>
<sequence length="162" mass="17642">MTDNPLIDADTRRMFHGSNLRARAVTSAVEKLVVQTAKISNQALNPLAPVSARYALGAVDVLSQIVAAHLLALCQAFDLRAIEIDGRTNKSPDATPHIGQAPRRDLGIRLLGEEHLASTEAVTMDGISPNIGLYNTRVYESIRSGRLYEVAMESFKEARGME</sequence>
<dbReference type="GO" id="GO:0003824">
    <property type="term" value="F:catalytic activity"/>
    <property type="evidence" value="ECO:0007669"/>
    <property type="project" value="InterPro"/>
</dbReference>
<dbReference type="AlphaFoldDB" id="A0AAN7V0N6"/>